<protein>
    <recommendedName>
        <fullName evidence="15">Threonylcarbamoyladenosine tRNA methylthiotransferase MtaB</fullName>
        <ecNumber evidence="3">2.8.4.5</ecNumber>
    </recommendedName>
    <alternativeName>
        <fullName evidence="12">tRNA-t(6)A37 methylthiotransferase</fullName>
    </alternativeName>
</protein>
<dbReference type="AlphaFoldDB" id="A0A9D1KJZ3"/>
<dbReference type="InterPro" id="IPR005839">
    <property type="entry name" value="Methylthiotransferase"/>
</dbReference>
<dbReference type="EC" id="2.8.4.5" evidence="3"/>
<dbReference type="SFLD" id="SFLDS00029">
    <property type="entry name" value="Radical_SAM"/>
    <property type="match status" value="1"/>
</dbReference>
<evidence type="ECO:0000256" key="15">
    <source>
        <dbReference type="ARBA" id="ARBA00069898"/>
    </source>
</evidence>
<feature type="domain" description="Radical SAM core" evidence="17">
    <location>
        <begin position="139"/>
        <end position="368"/>
    </location>
</feature>
<dbReference type="NCBIfam" id="TIGR01579">
    <property type="entry name" value="MiaB-like-C"/>
    <property type="match status" value="1"/>
</dbReference>
<dbReference type="Pfam" id="PF00919">
    <property type="entry name" value="UPF0004"/>
    <property type="match status" value="1"/>
</dbReference>
<reference evidence="18" key="2">
    <citation type="journal article" date="2021" name="PeerJ">
        <title>Extensive microbial diversity within the chicken gut microbiome revealed by metagenomics and culture.</title>
        <authorList>
            <person name="Gilroy R."/>
            <person name="Ravi A."/>
            <person name="Getino M."/>
            <person name="Pursley I."/>
            <person name="Horton D.L."/>
            <person name="Alikhan N.F."/>
            <person name="Baker D."/>
            <person name="Gharbi K."/>
            <person name="Hall N."/>
            <person name="Watson M."/>
            <person name="Adriaenssens E.M."/>
            <person name="Foster-Nyarko E."/>
            <person name="Jarju S."/>
            <person name="Secka A."/>
            <person name="Antonio M."/>
            <person name="Oren A."/>
            <person name="Chaudhuri R.R."/>
            <person name="La Ragione R."/>
            <person name="Hildebrand F."/>
            <person name="Pallen M.J."/>
        </authorList>
    </citation>
    <scope>NUCLEOTIDE SEQUENCE</scope>
    <source>
        <strain evidence="18">ChiW17-6978</strain>
    </source>
</reference>
<keyword evidence="5" id="KW-0963">Cytoplasm</keyword>
<dbReference type="SMART" id="SM00729">
    <property type="entry name" value="Elp3"/>
    <property type="match status" value="1"/>
</dbReference>
<evidence type="ECO:0000256" key="3">
    <source>
        <dbReference type="ARBA" id="ARBA00013273"/>
    </source>
</evidence>
<dbReference type="Proteomes" id="UP000886758">
    <property type="component" value="Unassembled WGS sequence"/>
</dbReference>
<dbReference type="Gene3D" id="3.80.30.20">
    <property type="entry name" value="tm_1862 like domain"/>
    <property type="match status" value="1"/>
</dbReference>
<dbReference type="SFLD" id="SFLDG01061">
    <property type="entry name" value="methylthiotransferase"/>
    <property type="match status" value="1"/>
</dbReference>
<dbReference type="CDD" id="cd01335">
    <property type="entry name" value="Radical_SAM"/>
    <property type="match status" value="1"/>
</dbReference>
<reference evidence="18" key="1">
    <citation type="submission" date="2020-10" db="EMBL/GenBank/DDBJ databases">
        <authorList>
            <person name="Gilroy R."/>
        </authorList>
    </citation>
    <scope>NUCLEOTIDE SEQUENCE</scope>
    <source>
        <strain evidence="18">ChiW17-6978</strain>
    </source>
</reference>
<comment type="cofactor">
    <cofactor evidence="1">
        <name>[4Fe-4S] cluster</name>
        <dbReference type="ChEBI" id="CHEBI:49883"/>
    </cofactor>
</comment>
<comment type="caution">
    <text evidence="18">The sequence shown here is derived from an EMBL/GenBank/DDBJ whole genome shotgun (WGS) entry which is preliminary data.</text>
</comment>
<evidence type="ECO:0000256" key="12">
    <source>
        <dbReference type="ARBA" id="ARBA00031213"/>
    </source>
</evidence>
<dbReference type="FunFam" id="3.80.30.20:FF:000001">
    <property type="entry name" value="tRNA-2-methylthio-N(6)-dimethylallyladenosine synthase 2"/>
    <property type="match status" value="1"/>
</dbReference>
<dbReference type="InterPro" id="IPR038135">
    <property type="entry name" value="Methylthiotransferase_N_sf"/>
</dbReference>
<sequence>MKKIGFQTLGCKVNIYESNALKNELAAKGYEIVEPSADCDAFIVNTCSVTNMADAKSRKIIRRMHHLNPEAVLCVMGCYAQTNPEAMTIDGIDILVGTGNKKEVIELLEEKFLDKSIQKKIHLLDIANHHEYEKLEVTTYDHARAFVKIEDGCENFCSYCIIPYARGPIRCKPADEVIEELKRITEKGFKEIVLAGIHTGKYRDRTTNLSSLIARILKEVPLLERLRLSSIEINEIDDDFLALLKTSSKLADHLHLPLQSGSDLILKKMERRYDTAFFKEKIRQIRQVRPDISLSTDIIVGFPYESENEFNETVRFAEEIRFSKIHVFPYSMREKTKAVSMPQVDSAAKRKRASALLAVSDRLECAYRQQFLHKTLTVLAEQRKGEYLVGHTENYLEVWFKGEDRLLKKIVPVVLDDIKNNHLIGHLLDHKLG</sequence>
<evidence type="ECO:0000256" key="11">
    <source>
        <dbReference type="ARBA" id="ARBA00023014"/>
    </source>
</evidence>
<dbReference type="SUPFAM" id="SSF102114">
    <property type="entry name" value="Radical SAM enzymes"/>
    <property type="match status" value="1"/>
</dbReference>
<name>A0A9D1KJZ3_9MOLU</name>
<evidence type="ECO:0000313" key="18">
    <source>
        <dbReference type="EMBL" id="HIT50373.1"/>
    </source>
</evidence>
<evidence type="ECO:0000256" key="6">
    <source>
        <dbReference type="ARBA" id="ARBA00022679"/>
    </source>
</evidence>
<keyword evidence="4" id="KW-0004">4Fe-4S</keyword>
<evidence type="ECO:0000256" key="14">
    <source>
        <dbReference type="ARBA" id="ARBA00061574"/>
    </source>
</evidence>
<dbReference type="GO" id="GO:0051539">
    <property type="term" value="F:4 iron, 4 sulfur cluster binding"/>
    <property type="evidence" value="ECO:0007669"/>
    <property type="project" value="UniProtKB-KW"/>
</dbReference>
<dbReference type="InterPro" id="IPR058240">
    <property type="entry name" value="rSAM_sf"/>
</dbReference>
<dbReference type="InterPro" id="IPR013848">
    <property type="entry name" value="Methylthiotransferase_N"/>
</dbReference>
<accession>A0A9D1KJZ3</accession>
<dbReference type="PANTHER" id="PTHR11918:SF45">
    <property type="entry name" value="THREONYLCARBAMOYLADENOSINE TRNA METHYLTHIOTRANSFERASE"/>
    <property type="match status" value="1"/>
</dbReference>
<dbReference type="PROSITE" id="PS01278">
    <property type="entry name" value="MTTASE_RADICAL"/>
    <property type="match status" value="1"/>
</dbReference>
<keyword evidence="9" id="KW-0479">Metal-binding</keyword>
<evidence type="ECO:0000256" key="8">
    <source>
        <dbReference type="ARBA" id="ARBA00022694"/>
    </source>
</evidence>
<feature type="domain" description="MTTase N-terminal" evidence="16">
    <location>
        <begin position="2"/>
        <end position="113"/>
    </location>
</feature>
<comment type="catalytic activity">
    <reaction evidence="13">
        <text>N(6)-L-threonylcarbamoyladenosine(37) in tRNA + (sulfur carrier)-SH + AH2 + 2 S-adenosyl-L-methionine = 2-methylsulfanyl-N(6)-L-threonylcarbamoyladenosine(37) in tRNA + (sulfur carrier)-H + 5'-deoxyadenosine + L-methionine + A + S-adenosyl-L-homocysteine + 2 H(+)</text>
        <dbReference type="Rhea" id="RHEA:37075"/>
        <dbReference type="Rhea" id="RHEA-COMP:10163"/>
        <dbReference type="Rhea" id="RHEA-COMP:11092"/>
        <dbReference type="Rhea" id="RHEA-COMP:14737"/>
        <dbReference type="Rhea" id="RHEA-COMP:14739"/>
        <dbReference type="ChEBI" id="CHEBI:13193"/>
        <dbReference type="ChEBI" id="CHEBI:15378"/>
        <dbReference type="ChEBI" id="CHEBI:17319"/>
        <dbReference type="ChEBI" id="CHEBI:17499"/>
        <dbReference type="ChEBI" id="CHEBI:29917"/>
        <dbReference type="ChEBI" id="CHEBI:57844"/>
        <dbReference type="ChEBI" id="CHEBI:57856"/>
        <dbReference type="ChEBI" id="CHEBI:59789"/>
        <dbReference type="ChEBI" id="CHEBI:64428"/>
        <dbReference type="ChEBI" id="CHEBI:74418"/>
        <dbReference type="ChEBI" id="CHEBI:74420"/>
        <dbReference type="EC" id="2.8.4.5"/>
    </reaction>
</comment>
<dbReference type="NCBIfam" id="TIGR00089">
    <property type="entry name" value="MiaB/RimO family radical SAM methylthiotransferase"/>
    <property type="match status" value="1"/>
</dbReference>
<keyword evidence="10" id="KW-0408">Iron</keyword>
<dbReference type="GO" id="GO:0035598">
    <property type="term" value="F:tRNA (N(6)-L-threonylcarbamoyladenosine(37)-C(2))-methylthiotransferase activity"/>
    <property type="evidence" value="ECO:0007669"/>
    <property type="project" value="UniProtKB-EC"/>
</dbReference>
<comment type="similarity">
    <text evidence="14">Belongs to the methylthiotransferase family. MtaB subfamily.</text>
</comment>
<dbReference type="GO" id="GO:0046872">
    <property type="term" value="F:metal ion binding"/>
    <property type="evidence" value="ECO:0007669"/>
    <property type="project" value="UniProtKB-KW"/>
</dbReference>
<dbReference type="Gene3D" id="3.40.50.12160">
    <property type="entry name" value="Methylthiotransferase, N-terminal domain"/>
    <property type="match status" value="1"/>
</dbReference>
<evidence type="ECO:0000256" key="5">
    <source>
        <dbReference type="ARBA" id="ARBA00022490"/>
    </source>
</evidence>
<evidence type="ECO:0000256" key="7">
    <source>
        <dbReference type="ARBA" id="ARBA00022691"/>
    </source>
</evidence>
<evidence type="ECO:0000256" key="10">
    <source>
        <dbReference type="ARBA" id="ARBA00023004"/>
    </source>
</evidence>
<evidence type="ECO:0000256" key="1">
    <source>
        <dbReference type="ARBA" id="ARBA00001966"/>
    </source>
</evidence>
<evidence type="ECO:0000256" key="13">
    <source>
        <dbReference type="ARBA" id="ARBA00051661"/>
    </source>
</evidence>
<gene>
    <name evidence="18" type="primary">mtaB</name>
    <name evidence="18" type="ORF">IAD46_05040</name>
</gene>
<keyword evidence="8" id="KW-0819">tRNA processing</keyword>
<dbReference type="InterPro" id="IPR020612">
    <property type="entry name" value="Methylthiotransferase_CS"/>
</dbReference>
<dbReference type="EMBL" id="DVLF01000157">
    <property type="protein sequence ID" value="HIT50373.1"/>
    <property type="molecule type" value="Genomic_DNA"/>
</dbReference>
<dbReference type="SFLD" id="SFLDG01082">
    <property type="entry name" value="B12-binding_domain_containing"/>
    <property type="match status" value="1"/>
</dbReference>
<keyword evidence="6" id="KW-0808">Transferase</keyword>
<dbReference type="PROSITE" id="PS51449">
    <property type="entry name" value="MTTASE_N"/>
    <property type="match status" value="1"/>
</dbReference>
<organism evidence="18 19">
    <name type="scientific">Candidatus Pelethenecus faecipullorum</name>
    <dbReference type="NCBI Taxonomy" id="2840900"/>
    <lineage>
        <taxon>Bacteria</taxon>
        <taxon>Bacillati</taxon>
        <taxon>Mycoplasmatota</taxon>
        <taxon>Mollicutes</taxon>
        <taxon>Candidatus Pelethenecus</taxon>
    </lineage>
</organism>
<proteinExistence type="inferred from homology"/>
<dbReference type="InterPro" id="IPR006638">
    <property type="entry name" value="Elp3/MiaA/NifB-like_rSAM"/>
</dbReference>
<evidence type="ECO:0000259" key="17">
    <source>
        <dbReference type="PROSITE" id="PS51918"/>
    </source>
</evidence>
<dbReference type="PANTHER" id="PTHR11918">
    <property type="entry name" value="RADICAL SAM PROTEINS"/>
    <property type="match status" value="1"/>
</dbReference>
<evidence type="ECO:0000313" key="19">
    <source>
        <dbReference type="Proteomes" id="UP000886758"/>
    </source>
</evidence>
<dbReference type="InterPro" id="IPR007197">
    <property type="entry name" value="rSAM"/>
</dbReference>
<keyword evidence="7" id="KW-0949">S-adenosyl-L-methionine</keyword>
<dbReference type="InterPro" id="IPR006467">
    <property type="entry name" value="MiaB-like_bact"/>
</dbReference>
<evidence type="ECO:0000259" key="16">
    <source>
        <dbReference type="PROSITE" id="PS51449"/>
    </source>
</evidence>
<dbReference type="InterPro" id="IPR023404">
    <property type="entry name" value="rSAM_horseshoe"/>
</dbReference>
<comment type="function">
    <text evidence="2">Catalyzes the methylthiolation of N6-threonylcarbamoyladenosine (t(6)A), leading to the formation of 2-methylthio-N6-threonylcarbamoyladenosine (ms(2)t(6)A) at position 37 in tRNAs that read codons beginning with adenine.</text>
</comment>
<dbReference type="Pfam" id="PF04055">
    <property type="entry name" value="Radical_SAM"/>
    <property type="match status" value="1"/>
</dbReference>
<keyword evidence="11" id="KW-0411">Iron-sulfur</keyword>
<evidence type="ECO:0000256" key="9">
    <source>
        <dbReference type="ARBA" id="ARBA00022723"/>
    </source>
</evidence>
<evidence type="ECO:0000256" key="2">
    <source>
        <dbReference type="ARBA" id="ARBA00002399"/>
    </source>
</evidence>
<dbReference type="FunFam" id="3.40.50.12160:FF:000004">
    <property type="entry name" value="Threonylcarbamoyladenosine tRNA methylthiotransferase MtaB"/>
    <property type="match status" value="1"/>
</dbReference>
<dbReference type="PROSITE" id="PS51918">
    <property type="entry name" value="RADICAL_SAM"/>
    <property type="match status" value="1"/>
</dbReference>
<evidence type="ECO:0000256" key="4">
    <source>
        <dbReference type="ARBA" id="ARBA00022485"/>
    </source>
</evidence>